<dbReference type="InterPro" id="IPR046357">
    <property type="entry name" value="PPIase_dom_sf"/>
</dbReference>
<evidence type="ECO:0000256" key="7">
    <source>
        <dbReference type="SAM" id="SignalP"/>
    </source>
</evidence>
<dbReference type="GO" id="GO:0006457">
    <property type="term" value="P:protein folding"/>
    <property type="evidence" value="ECO:0007669"/>
    <property type="project" value="InterPro"/>
</dbReference>
<evidence type="ECO:0000313" key="10">
    <source>
        <dbReference type="EMBL" id="SNB80826.1"/>
    </source>
</evidence>
<keyword evidence="4 5" id="KW-0413">Isomerase</keyword>
<dbReference type="InterPro" id="IPR001179">
    <property type="entry name" value="PPIase_FKBP_dom"/>
</dbReference>
<evidence type="ECO:0000256" key="4">
    <source>
        <dbReference type="ARBA" id="ARBA00023235"/>
    </source>
</evidence>
<evidence type="ECO:0000256" key="2">
    <source>
        <dbReference type="ARBA" id="ARBA00006577"/>
    </source>
</evidence>
<accession>A0A238HIB4</accession>
<evidence type="ECO:0000259" key="8">
    <source>
        <dbReference type="PROSITE" id="PS50059"/>
    </source>
</evidence>
<dbReference type="OrthoDB" id="280278at2"/>
<evidence type="ECO:0000256" key="3">
    <source>
        <dbReference type="ARBA" id="ARBA00023110"/>
    </source>
</evidence>
<keyword evidence="7" id="KW-0732">Signal</keyword>
<comment type="similarity">
    <text evidence="2 6">Belongs to the FKBP-type PPIase family.</text>
</comment>
<evidence type="ECO:0000256" key="5">
    <source>
        <dbReference type="PROSITE-ProRule" id="PRU00277"/>
    </source>
</evidence>
<dbReference type="SUPFAM" id="SSF54534">
    <property type="entry name" value="FKBP-like"/>
    <property type="match status" value="1"/>
</dbReference>
<proteinExistence type="inferred from homology"/>
<dbReference type="EC" id="5.2.1.8" evidence="6"/>
<dbReference type="InterPro" id="IPR000774">
    <property type="entry name" value="PPIase_FKBP_N"/>
</dbReference>
<dbReference type="PANTHER" id="PTHR43811">
    <property type="entry name" value="FKBP-TYPE PEPTIDYL-PROLYL CIS-TRANS ISOMERASE FKPA"/>
    <property type="match status" value="1"/>
</dbReference>
<reference evidence="11" key="3">
    <citation type="submission" date="2017-06" db="EMBL/GenBank/DDBJ databases">
        <authorList>
            <person name="Laurent S."/>
        </authorList>
    </citation>
    <scope>NUCLEOTIDE SEQUENCE [LARGE SCALE GENOMIC DNA]</scope>
</reference>
<evidence type="ECO:0000313" key="11">
    <source>
        <dbReference type="Proteomes" id="UP000215450"/>
    </source>
</evidence>
<dbReference type="EMBL" id="FXUV02000052">
    <property type="protein sequence ID" value="SNB80826.1"/>
    <property type="molecule type" value="Genomic_DNA"/>
</dbReference>
<keyword evidence="3 5" id="KW-0697">Rotamase</keyword>
<comment type="catalytic activity">
    <reaction evidence="1 5 6">
        <text>[protein]-peptidylproline (omega=180) = [protein]-peptidylproline (omega=0)</text>
        <dbReference type="Rhea" id="RHEA:16237"/>
        <dbReference type="Rhea" id="RHEA-COMP:10747"/>
        <dbReference type="Rhea" id="RHEA-COMP:10748"/>
        <dbReference type="ChEBI" id="CHEBI:83833"/>
        <dbReference type="ChEBI" id="CHEBI:83834"/>
        <dbReference type="EC" id="5.2.1.8"/>
    </reaction>
</comment>
<dbReference type="EMBL" id="FXUV01000047">
    <property type="protein sequence ID" value="SMQ13132.1"/>
    <property type="molecule type" value="Genomic_DNA"/>
</dbReference>
<dbReference type="AlphaFoldDB" id="A0A238HIB4"/>
<dbReference type="PANTHER" id="PTHR43811:SF57">
    <property type="entry name" value="FKBP-TYPE PEPTIDYL-PROLYL CIS-TRANS ISOMERASE FKPA-RELATED"/>
    <property type="match status" value="1"/>
</dbReference>
<protein>
    <recommendedName>
        <fullName evidence="6">Peptidyl-prolyl cis-trans isomerase</fullName>
        <ecNumber evidence="6">5.2.1.8</ecNumber>
    </recommendedName>
</protein>
<dbReference type="PROSITE" id="PS50059">
    <property type="entry name" value="FKBP_PPIASE"/>
    <property type="match status" value="1"/>
</dbReference>
<evidence type="ECO:0000256" key="1">
    <source>
        <dbReference type="ARBA" id="ARBA00000971"/>
    </source>
</evidence>
<dbReference type="Proteomes" id="UP000215450">
    <property type="component" value="Unassembled WGS sequence"/>
</dbReference>
<name>A0A238HIB4_9NEIS</name>
<dbReference type="STRING" id="1522312.GCA_900177895_00717"/>
<reference evidence="10" key="2">
    <citation type="submission" date="2017-06" db="EMBL/GenBank/DDBJ databases">
        <authorList>
            <person name="Kim H.J."/>
            <person name="Triplett B.A."/>
        </authorList>
    </citation>
    <scope>NUCLEOTIDE SEQUENCE [LARGE SCALE GENOMIC DNA]</scope>
    <source>
        <strain evidence="10">Kingella_eburonensis</strain>
    </source>
</reference>
<feature type="domain" description="PPIase FKBP-type" evidence="8">
    <location>
        <begin position="160"/>
        <end position="249"/>
    </location>
</feature>
<sequence length="262" mass="27283">MKKQFILGVIAVSMLLAACNQQQSAGAAASGAAAASGVPAGLESDSKQLGYILGYEFATSAQLGMLKNSGIEVDIAALTQAINDQIAGKPSQISQEQQQALVKTVSEKLQAAAAKAASEAVAKSEKFLSENKTKEGVKVTASGLQYKVKKEGTGPQVAMGDGVMVQYEGRLPDGTVFDGPNEHGNEPIPFPMKEGTVIKGWTEGLQLMKEGGEYTLYIPAELAYGAQSPTPKIPANSALVFDIKIAKVEKGAADPKSAPVQK</sequence>
<reference evidence="9" key="1">
    <citation type="submission" date="2017-05" db="EMBL/GenBank/DDBJ databases">
        <authorList>
            <person name="Song R."/>
            <person name="Chenine A.L."/>
            <person name="Ruprecht R.M."/>
        </authorList>
    </citation>
    <scope>NUCLEOTIDE SEQUENCE</scope>
    <source>
        <strain evidence="9">Kingella_eburonensis</strain>
    </source>
</reference>
<gene>
    <name evidence="9" type="primary">fkpA</name>
    <name evidence="9" type="ORF">KEBURONENSIS_01874</name>
    <name evidence="10" type="ORF">KEBURONENSIS_01887</name>
</gene>
<feature type="chain" id="PRO_5015075210" description="Peptidyl-prolyl cis-trans isomerase" evidence="7">
    <location>
        <begin position="25"/>
        <end position="262"/>
    </location>
</feature>
<evidence type="ECO:0000313" key="9">
    <source>
        <dbReference type="EMBL" id="SMQ13132.1"/>
    </source>
</evidence>
<dbReference type="PROSITE" id="PS51257">
    <property type="entry name" value="PROKAR_LIPOPROTEIN"/>
    <property type="match status" value="1"/>
</dbReference>
<organism evidence="9">
    <name type="scientific">Kingella negevensis</name>
    <dbReference type="NCBI Taxonomy" id="1522312"/>
    <lineage>
        <taxon>Bacteria</taxon>
        <taxon>Pseudomonadati</taxon>
        <taxon>Pseudomonadota</taxon>
        <taxon>Betaproteobacteria</taxon>
        <taxon>Neisseriales</taxon>
        <taxon>Neisseriaceae</taxon>
        <taxon>Kingella</taxon>
    </lineage>
</organism>
<dbReference type="GO" id="GO:0003755">
    <property type="term" value="F:peptidyl-prolyl cis-trans isomerase activity"/>
    <property type="evidence" value="ECO:0007669"/>
    <property type="project" value="UniProtKB-UniRule"/>
</dbReference>
<dbReference type="Gene3D" id="3.10.50.40">
    <property type="match status" value="1"/>
</dbReference>
<dbReference type="Pfam" id="PF01346">
    <property type="entry name" value="FKBP_N"/>
    <property type="match status" value="1"/>
</dbReference>
<evidence type="ECO:0000256" key="6">
    <source>
        <dbReference type="RuleBase" id="RU003915"/>
    </source>
</evidence>
<dbReference type="InterPro" id="IPR036944">
    <property type="entry name" value="PPIase_FKBP_N_sf"/>
</dbReference>
<keyword evidence="11" id="KW-1185">Reference proteome</keyword>
<dbReference type="Gene3D" id="1.10.287.460">
    <property type="entry name" value="Peptidyl-prolyl cis-trans isomerase, FKBP-type, N-terminal domain"/>
    <property type="match status" value="1"/>
</dbReference>
<feature type="signal peptide" evidence="7">
    <location>
        <begin position="1"/>
        <end position="24"/>
    </location>
</feature>
<dbReference type="Pfam" id="PF00254">
    <property type="entry name" value="FKBP_C"/>
    <property type="match status" value="1"/>
</dbReference>
<dbReference type="RefSeq" id="WP_095063161.1">
    <property type="nucleotide sequence ID" value="NZ_FXUV02000052.1"/>
</dbReference>